<dbReference type="SUPFAM" id="SSF51445">
    <property type="entry name" value="(Trans)glycosidases"/>
    <property type="match status" value="1"/>
</dbReference>
<proteinExistence type="inferred from homology"/>
<dbReference type="InterPro" id="IPR006103">
    <property type="entry name" value="Glyco_hydro_2_cat"/>
</dbReference>
<dbReference type="InterPro" id="IPR036156">
    <property type="entry name" value="Beta-gal/glucu_dom_sf"/>
</dbReference>
<evidence type="ECO:0000259" key="9">
    <source>
        <dbReference type="Pfam" id="PF02836"/>
    </source>
</evidence>
<dbReference type="PANTHER" id="PTHR43730:SF1">
    <property type="entry name" value="BETA-MANNOSIDASE"/>
    <property type="match status" value="1"/>
</dbReference>
<dbReference type="Pfam" id="PF02836">
    <property type="entry name" value="Glyco_hydro_2_C"/>
    <property type="match status" value="1"/>
</dbReference>
<evidence type="ECO:0000256" key="7">
    <source>
        <dbReference type="SAM" id="MobiDB-lite"/>
    </source>
</evidence>
<protein>
    <recommendedName>
        <fullName evidence="3">beta-mannosidase</fullName>
        <ecNumber evidence="3">3.2.1.25</ecNumber>
    </recommendedName>
</protein>
<gene>
    <name evidence="11" type="ORF">KB449_11795</name>
</gene>
<evidence type="ECO:0000313" key="12">
    <source>
        <dbReference type="Proteomes" id="UP001161691"/>
    </source>
</evidence>
<evidence type="ECO:0000256" key="6">
    <source>
        <dbReference type="ARBA" id="ARBA00023295"/>
    </source>
</evidence>
<dbReference type="EC" id="3.2.1.25" evidence="3"/>
<dbReference type="InterPro" id="IPR013783">
    <property type="entry name" value="Ig-like_fold"/>
</dbReference>
<dbReference type="Proteomes" id="UP001161691">
    <property type="component" value="Unassembled WGS sequence"/>
</dbReference>
<keyword evidence="12" id="KW-1185">Reference proteome</keyword>
<comment type="catalytic activity">
    <reaction evidence="1">
        <text>Hydrolysis of terminal, non-reducing beta-D-mannose residues in beta-D-mannosides.</text>
        <dbReference type="EC" id="3.2.1.25"/>
    </reaction>
</comment>
<feature type="region of interest" description="Disordered" evidence="7">
    <location>
        <begin position="70"/>
        <end position="90"/>
    </location>
</feature>
<dbReference type="InterPro" id="IPR008979">
    <property type="entry name" value="Galactose-bd-like_sf"/>
</dbReference>
<evidence type="ECO:0000259" key="8">
    <source>
        <dbReference type="Pfam" id="PF00703"/>
    </source>
</evidence>
<organism evidence="11 12">
    <name type="scientific">Cohnella hashimotonis</name>
    <dbReference type="NCBI Taxonomy" id="2826895"/>
    <lineage>
        <taxon>Bacteria</taxon>
        <taxon>Bacillati</taxon>
        <taxon>Bacillota</taxon>
        <taxon>Bacilli</taxon>
        <taxon>Bacillales</taxon>
        <taxon>Paenibacillaceae</taxon>
        <taxon>Cohnella</taxon>
    </lineage>
</organism>
<feature type="domain" description="Glycoside hydrolase family 2 catalytic" evidence="9">
    <location>
        <begin position="491"/>
        <end position="578"/>
    </location>
</feature>
<accession>A0ABT6TFP4</accession>
<dbReference type="Gene3D" id="2.60.120.260">
    <property type="entry name" value="Galactose-binding domain-like"/>
    <property type="match status" value="1"/>
</dbReference>
<evidence type="ECO:0000256" key="1">
    <source>
        <dbReference type="ARBA" id="ARBA00000829"/>
    </source>
</evidence>
<feature type="compositionally biased region" description="Basic and acidic residues" evidence="7">
    <location>
        <begin position="985"/>
        <end position="998"/>
    </location>
</feature>
<dbReference type="InterPro" id="IPR050887">
    <property type="entry name" value="Beta-mannosidase_GH2"/>
</dbReference>
<dbReference type="InterPro" id="IPR017853">
    <property type="entry name" value="GH"/>
</dbReference>
<dbReference type="PANTHER" id="PTHR43730">
    <property type="entry name" value="BETA-MANNOSIDASE"/>
    <property type="match status" value="1"/>
</dbReference>
<dbReference type="EMBL" id="JAGRPV010000001">
    <property type="protein sequence ID" value="MDI4645652.1"/>
    <property type="molecule type" value="Genomic_DNA"/>
</dbReference>
<dbReference type="GO" id="GO:0016787">
    <property type="term" value="F:hydrolase activity"/>
    <property type="evidence" value="ECO:0007669"/>
    <property type="project" value="UniProtKB-KW"/>
</dbReference>
<evidence type="ECO:0000256" key="2">
    <source>
        <dbReference type="ARBA" id="ARBA00007401"/>
    </source>
</evidence>
<dbReference type="InterPro" id="IPR054593">
    <property type="entry name" value="Beta-mannosidase-like_N2"/>
</dbReference>
<keyword evidence="5 11" id="KW-0378">Hydrolase</keyword>
<dbReference type="RefSeq" id="WP_282908559.1">
    <property type="nucleotide sequence ID" value="NZ_JAGRPV010000001.1"/>
</dbReference>
<dbReference type="InterPro" id="IPR023232">
    <property type="entry name" value="Glyco_hydro_2_AS"/>
</dbReference>
<dbReference type="Pfam" id="PF00703">
    <property type="entry name" value="Glyco_hydro_2"/>
    <property type="match status" value="1"/>
</dbReference>
<evidence type="ECO:0000256" key="5">
    <source>
        <dbReference type="ARBA" id="ARBA00022801"/>
    </source>
</evidence>
<dbReference type="SUPFAM" id="SSF49303">
    <property type="entry name" value="beta-Galactosidase/glucuronidase domain"/>
    <property type="match status" value="3"/>
</dbReference>
<dbReference type="Gene3D" id="3.20.20.80">
    <property type="entry name" value="Glycosidases"/>
    <property type="match status" value="1"/>
</dbReference>
<reference evidence="11" key="1">
    <citation type="submission" date="2023-04" db="EMBL/GenBank/DDBJ databases">
        <title>Comparative genomic analysis of Cohnella hashimotonis sp. nov., isolated from the International Space Station.</title>
        <authorList>
            <person name="Venkateswaran K."/>
            <person name="Simpson A."/>
        </authorList>
    </citation>
    <scope>NUCLEOTIDE SEQUENCE</scope>
    <source>
        <strain evidence="11">F6_2S_P_1</strain>
    </source>
</reference>
<evidence type="ECO:0000256" key="4">
    <source>
        <dbReference type="ARBA" id="ARBA00022729"/>
    </source>
</evidence>
<feature type="domain" description="Beta-mannosidase-like galactose-binding" evidence="10">
    <location>
        <begin position="108"/>
        <end position="250"/>
    </location>
</feature>
<keyword evidence="6" id="KW-0326">Glycosidase</keyword>
<dbReference type="Pfam" id="PF22666">
    <property type="entry name" value="Glyco_hydro_2_N2"/>
    <property type="match status" value="1"/>
</dbReference>
<feature type="domain" description="Glycoside hydrolase family 2 immunoglobulin-like beta-sandwich" evidence="8">
    <location>
        <begin position="291"/>
        <end position="377"/>
    </location>
</feature>
<evidence type="ECO:0000256" key="3">
    <source>
        <dbReference type="ARBA" id="ARBA00012754"/>
    </source>
</evidence>
<evidence type="ECO:0000259" key="10">
    <source>
        <dbReference type="Pfam" id="PF22666"/>
    </source>
</evidence>
<feature type="region of interest" description="Disordered" evidence="7">
    <location>
        <begin position="976"/>
        <end position="998"/>
    </location>
</feature>
<evidence type="ECO:0000313" key="11">
    <source>
        <dbReference type="EMBL" id="MDI4645652.1"/>
    </source>
</evidence>
<dbReference type="SUPFAM" id="SSF49785">
    <property type="entry name" value="Galactose-binding domain-like"/>
    <property type="match status" value="1"/>
</dbReference>
<dbReference type="InterPro" id="IPR006102">
    <property type="entry name" value="Ig-like_GH2"/>
</dbReference>
<comment type="similarity">
    <text evidence="2">Belongs to the glycosyl hydrolase 2 family.</text>
</comment>
<dbReference type="Gene3D" id="2.60.40.10">
    <property type="entry name" value="Immunoglobulins"/>
    <property type="match status" value="1"/>
</dbReference>
<keyword evidence="4" id="KW-0732">Signal</keyword>
<dbReference type="PROSITE" id="PS00608">
    <property type="entry name" value="GLYCOSYL_HYDROL_F2_2"/>
    <property type="match status" value="1"/>
</dbReference>
<comment type="caution">
    <text evidence="11">The sequence shown here is derived from an EMBL/GenBank/DDBJ whole genome shotgun (WGS) entry which is preliminary data.</text>
</comment>
<name>A0ABT6TFP4_9BACL</name>
<sequence length="998" mass="109865">MTERYLDDLQDEAYRKSSLYGDTACEIDASRPAQRTIARLVDGDGDRHGDVDSKIVCLGPERLSLSGSWRMQDSEPADPGDPAPNTGWFGRKAKASRGMAEKWYAPGTDRSGWREVTVPTTVQRALVGLGELADPYWDTNTIDELEKHGQPTETPLWFRRTRAERSDWWFARSFEAPADWRGRRLTLRFDGIDYSGTVFLNGMSLGYHAGMFGGPDLDVTRLVDFDGPNELVVRIDQAPQSWNGIMKGSPGFGWHYGHLISLGIWKDVWLVAEPEVAVSEPYIVTRSIGPEGAVLEISYSVDNLLTEPVSLTVDGEIKLKGENAEKAHAVQFRSKLEAPIGRSRHIAEVTLRDPFLWWPAGYGEQALYDLKLDVKPGDGDGANGRGCGAGNGSPASERGASAIAAVGTETTFGVRTVEMLAAPGARPEADYRWQFVVNGVPMFIKGANWCWPDPMLEQREDLYARLIGLARRGHVQMLRAWGGGIVEEDVFYRLCDEAGILVYQEFPLCWGPMDAPYTDLGVLDRQVTASVKRLRNHPSLVMWGGGNENGEHGGADEGLHLVGRRCRGIDPSRPFHRTDPWGGSAHNWNVYHGGEPLDAATLAMPSVFYGEYGVPSMPARSSCVRFVPEEALSAWPPTEESRGWLAHFHQFSLKDVIKVMRYGAYGPITDWETYITYSQAAQGESIRFAAEIQRAGAAEGKTGFWYYKFTDLFPGHSWGVVDFYGTPKLPYYQAKRACSPRSAFAVYDRIGGWEAGETFEAELHAANDTGYALRGAVAVATVYDSGLSELWSGRYDVELEANGRIKLGRIAFKLPGEPKRLTPFLLAVILQDEKGAAISDQWYEMNAQPKTKDLIAFEQAHLYDGNEYPGTVAEEAFALYAGLPDAPLRRLPRTSLALSVESSPGGGRIRIRNTGLVPAIRVTLAGFPVDWSCYLSDNEIGLRPGEERTIAYEAPAGTALDDLTASAWNAPAIAAEYAPGEQTVEEPHGSDEGGKSHA</sequence>